<reference evidence="2 3" key="1">
    <citation type="submission" date="2016-01" db="EMBL/GenBank/DDBJ databases">
        <title>Genome sequence of Oerskovia enterophila VJag, an agar and cellulose degrading bacterium.</title>
        <authorList>
            <person name="Poehlein A."/>
            <person name="Jag V."/>
            <person name="Bengelsdorf F."/>
            <person name="Duerre P."/>
            <person name="Daniel R."/>
        </authorList>
    </citation>
    <scope>NUCLEOTIDE SEQUENCE [LARGE SCALE GENOMIC DNA]</scope>
    <source>
        <strain evidence="2 3">VJag</strain>
    </source>
</reference>
<organism evidence="2 3">
    <name type="scientific">Oerskovia enterophila</name>
    <dbReference type="NCBI Taxonomy" id="43678"/>
    <lineage>
        <taxon>Bacteria</taxon>
        <taxon>Bacillati</taxon>
        <taxon>Actinomycetota</taxon>
        <taxon>Actinomycetes</taxon>
        <taxon>Micrococcales</taxon>
        <taxon>Cellulomonadaceae</taxon>
        <taxon>Oerskovia</taxon>
    </lineage>
</organism>
<evidence type="ECO:0000256" key="1">
    <source>
        <dbReference type="SAM" id="MobiDB-lite"/>
    </source>
</evidence>
<feature type="compositionally biased region" description="Polar residues" evidence="1">
    <location>
        <begin position="1"/>
        <end position="12"/>
    </location>
</feature>
<accession>A0A163QR70</accession>
<comment type="caution">
    <text evidence="2">The sequence shown here is derived from an EMBL/GenBank/DDBJ whole genome shotgun (WGS) entry which is preliminary data.</text>
</comment>
<feature type="region of interest" description="Disordered" evidence="1">
    <location>
        <begin position="1"/>
        <end position="21"/>
    </location>
</feature>
<name>A0A163QR70_9CELL</name>
<proteinExistence type="predicted"/>
<dbReference type="EMBL" id="LRIE01000079">
    <property type="protein sequence ID" value="KZM34443.1"/>
    <property type="molecule type" value="Genomic_DNA"/>
</dbReference>
<evidence type="ECO:0000313" key="3">
    <source>
        <dbReference type="Proteomes" id="UP000076447"/>
    </source>
</evidence>
<dbReference type="Proteomes" id="UP000076447">
    <property type="component" value="Unassembled WGS sequence"/>
</dbReference>
<evidence type="ECO:0000313" key="2">
    <source>
        <dbReference type="EMBL" id="KZM34443.1"/>
    </source>
</evidence>
<protein>
    <submittedName>
        <fullName evidence="2">Uncharacterized protein</fullName>
    </submittedName>
</protein>
<gene>
    <name evidence="2" type="ORF">OJAG_27400</name>
</gene>
<sequence>MTTRSPGTVSSQFPPPEAARSTITLPGRIAATISALRVRGARPRTSAVVMTMSARALSAAYISAVRRSCSAVSALA</sequence>
<dbReference type="AlphaFoldDB" id="A0A163QR70"/>